<dbReference type="InterPro" id="IPR027417">
    <property type="entry name" value="P-loop_NTPase"/>
</dbReference>
<dbReference type="EC" id="3.6.4.12" evidence="1"/>
<dbReference type="InterPro" id="IPR010339">
    <property type="entry name" value="TIP49_P-loop"/>
</dbReference>
<evidence type="ECO:0000256" key="1">
    <source>
        <dbReference type="RuleBase" id="RU363048"/>
    </source>
</evidence>
<dbReference type="Proteomes" id="UP001151760">
    <property type="component" value="Unassembled WGS sequence"/>
</dbReference>
<dbReference type="InterPro" id="IPR027238">
    <property type="entry name" value="RuvB-like"/>
</dbReference>
<dbReference type="EMBL" id="BQNB010010562">
    <property type="protein sequence ID" value="GJS78952.1"/>
    <property type="molecule type" value="Genomic_DNA"/>
</dbReference>
<keyword evidence="1" id="KW-0547">Nucleotide-binding</keyword>
<sequence length="489" mass="55601">MSHFRMAGTHPSEKIPSEFSNRHYDDNIESATLNKDKSVLVTKHQSGPFKTILTPLFATNHDDIDIYSLEMMLKNVLANKDDFVVGHIHVPPEDFSTKTHHEASEMNPLGTLEANQYMLIPSNWRIPICPINVIGAGLEFYNPGLTAASGVYALAKAQALDFGWDNNKAIKWAVLRMEAFRAGWFDHQKYTMFKKAPPNSMEICEQDVEEIRKYFKNASTLCLFLPFLAEFHFRAYGTNYQTTEDPTEYVDSAKKLAAASYIEREVNYMDHDTLFGSVLSWIDVKRPMEYLQDPGTSSTNPRVFHVRKTAAPVGQTLIAISVEIIDKIKKNGWWTGIKEAGGYEDEKLMIVYDKISADPWKYHKMSQVYGMKELSAEELEEVGEGKRLATIFAPVLQAYFDVFTLKKYMKESKELKEYAYANKALYSRAVVNRYIDEGVAELVPVPGVLFIDEVQMLDIECFSYLNHALESSLSTIVIFATNKGICTVR</sequence>
<dbReference type="SUPFAM" id="SSF52540">
    <property type="entry name" value="P-loop containing nucleoside triphosphate hydrolases"/>
    <property type="match status" value="1"/>
</dbReference>
<comment type="catalytic activity">
    <reaction evidence="1">
        <text>ATP + H2O = ADP + phosphate + H(+)</text>
        <dbReference type="Rhea" id="RHEA:13065"/>
        <dbReference type="ChEBI" id="CHEBI:15377"/>
        <dbReference type="ChEBI" id="CHEBI:15378"/>
        <dbReference type="ChEBI" id="CHEBI:30616"/>
        <dbReference type="ChEBI" id="CHEBI:43474"/>
        <dbReference type="ChEBI" id="CHEBI:456216"/>
        <dbReference type="EC" id="3.6.4.12"/>
    </reaction>
</comment>
<keyword evidence="1" id="KW-0804">Transcription</keyword>
<organism evidence="4 5">
    <name type="scientific">Tanacetum coccineum</name>
    <dbReference type="NCBI Taxonomy" id="301880"/>
    <lineage>
        <taxon>Eukaryota</taxon>
        <taxon>Viridiplantae</taxon>
        <taxon>Streptophyta</taxon>
        <taxon>Embryophyta</taxon>
        <taxon>Tracheophyta</taxon>
        <taxon>Spermatophyta</taxon>
        <taxon>Magnoliopsida</taxon>
        <taxon>eudicotyledons</taxon>
        <taxon>Gunneridae</taxon>
        <taxon>Pentapetalae</taxon>
        <taxon>asterids</taxon>
        <taxon>campanulids</taxon>
        <taxon>Asterales</taxon>
        <taxon>Asteraceae</taxon>
        <taxon>Asteroideae</taxon>
        <taxon>Anthemideae</taxon>
        <taxon>Anthemidinae</taxon>
        <taxon>Tanacetum</taxon>
    </lineage>
</organism>
<keyword evidence="1" id="KW-0067">ATP-binding</keyword>
<feature type="domain" description="TIP49 P-loop" evidence="3">
    <location>
        <begin position="429"/>
        <end position="489"/>
    </location>
</feature>
<evidence type="ECO:0000313" key="4">
    <source>
        <dbReference type="EMBL" id="GJS78952.1"/>
    </source>
</evidence>
<feature type="compositionally biased region" description="Basic and acidic residues" evidence="2">
    <location>
        <begin position="11"/>
        <end position="21"/>
    </location>
</feature>
<keyword evidence="1" id="KW-0539">Nucleus</keyword>
<evidence type="ECO:0000259" key="3">
    <source>
        <dbReference type="Pfam" id="PF06068"/>
    </source>
</evidence>
<keyword evidence="5" id="KW-1185">Reference proteome</keyword>
<comment type="caution">
    <text evidence="4">The sequence shown here is derived from an EMBL/GenBank/DDBJ whole genome shotgun (WGS) entry which is preliminary data.</text>
</comment>
<comment type="similarity">
    <text evidence="1">Belongs to the RuvB family.</text>
</comment>
<protein>
    <recommendedName>
        <fullName evidence="1">RuvB-like helicase</fullName>
        <ecNumber evidence="1">3.6.4.12</ecNumber>
    </recommendedName>
</protein>
<dbReference type="PANTHER" id="PTHR11093">
    <property type="entry name" value="RUVB-RELATED REPTIN AND PONTIN"/>
    <property type="match status" value="1"/>
</dbReference>
<reference evidence="4" key="1">
    <citation type="journal article" date="2022" name="Int. J. Mol. Sci.">
        <title>Draft Genome of Tanacetum Coccineum: Genomic Comparison of Closely Related Tanacetum-Family Plants.</title>
        <authorList>
            <person name="Yamashiro T."/>
            <person name="Shiraishi A."/>
            <person name="Nakayama K."/>
            <person name="Satake H."/>
        </authorList>
    </citation>
    <scope>NUCLEOTIDE SEQUENCE</scope>
</reference>
<keyword evidence="1" id="KW-0805">Transcription regulation</keyword>
<keyword evidence="1" id="KW-0347">Helicase</keyword>
<dbReference type="Gene3D" id="3.40.50.300">
    <property type="entry name" value="P-loop containing nucleotide triphosphate hydrolases"/>
    <property type="match status" value="1"/>
</dbReference>
<reference evidence="4" key="2">
    <citation type="submission" date="2022-01" db="EMBL/GenBank/DDBJ databases">
        <authorList>
            <person name="Yamashiro T."/>
            <person name="Shiraishi A."/>
            <person name="Satake H."/>
            <person name="Nakayama K."/>
        </authorList>
    </citation>
    <scope>NUCLEOTIDE SEQUENCE</scope>
</reference>
<evidence type="ECO:0000313" key="5">
    <source>
        <dbReference type="Proteomes" id="UP001151760"/>
    </source>
</evidence>
<keyword evidence="1" id="KW-0378">Hydrolase</keyword>
<proteinExistence type="inferred from homology"/>
<name>A0ABQ4YPX0_9ASTR</name>
<feature type="region of interest" description="Disordered" evidence="2">
    <location>
        <begin position="1"/>
        <end position="21"/>
    </location>
</feature>
<evidence type="ECO:0000256" key="2">
    <source>
        <dbReference type="SAM" id="MobiDB-lite"/>
    </source>
</evidence>
<gene>
    <name evidence="4" type="ORF">Tco_0728833</name>
</gene>
<dbReference type="Pfam" id="PF06068">
    <property type="entry name" value="TIP49"/>
    <property type="match status" value="1"/>
</dbReference>
<accession>A0ABQ4YPX0</accession>